<organism evidence="1 2">
    <name type="scientific">Brachionus plicatilis</name>
    <name type="common">Marine rotifer</name>
    <name type="synonym">Brachionus muelleri</name>
    <dbReference type="NCBI Taxonomy" id="10195"/>
    <lineage>
        <taxon>Eukaryota</taxon>
        <taxon>Metazoa</taxon>
        <taxon>Spiralia</taxon>
        <taxon>Gnathifera</taxon>
        <taxon>Rotifera</taxon>
        <taxon>Eurotatoria</taxon>
        <taxon>Monogononta</taxon>
        <taxon>Pseudotrocha</taxon>
        <taxon>Ploima</taxon>
        <taxon>Brachionidae</taxon>
        <taxon>Brachionus</taxon>
    </lineage>
</organism>
<protein>
    <recommendedName>
        <fullName evidence="3">DNA helicase</fullName>
    </recommendedName>
</protein>
<comment type="caution">
    <text evidence="1">The sequence shown here is derived from an EMBL/GenBank/DDBJ whole genome shotgun (WGS) entry which is preliminary data.</text>
</comment>
<gene>
    <name evidence="1" type="ORF">BpHYR1_006111</name>
</gene>
<evidence type="ECO:0000313" key="2">
    <source>
        <dbReference type="Proteomes" id="UP000276133"/>
    </source>
</evidence>
<reference evidence="1 2" key="1">
    <citation type="journal article" date="2018" name="Sci. Rep.">
        <title>Genomic signatures of local adaptation to the degree of environmental predictability in rotifers.</title>
        <authorList>
            <person name="Franch-Gras L."/>
            <person name="Hahn C."/>
            <person name="Garcia-Roger E.M."/>
            <person name="Carmona M.J."/>
            <person name="Serra M."/>
            <person name="Gomez A."/>
        </authorList>
    </citation>
    <scope>NUCLEOTIDE SEQUENCE [LARGE SCALE GENOMIC DNA]</scope>
    <source>
        <strain evidence="1">HYR1</strain>
    </source>
</reference>
<dbReference type="AlphaFoldDB" id="A0A3M7PDW6"/>
<proteinExistence type="predicted"/>
<evidence type="ECO:0008006" key="3">
    <source>
        <dbReference type="Google" id="ProtNLM"/>
    </source>
</evidence>
<dbReference type="EMBL" id="REGN01011773">
    <property type="protein sequence ID" value="RMZ96924.1"/>
    <property type="molecule type" value="Genomic_DNA"/>
</dbReference>
<accession>A0A3M7PDW6</accession>
<name>A0A3M7PDW6_BRAPC</name>
<keyword evidence="2" id="KW-1185">Reference proteome</keyword>
<dbReference type="OrthoDB" id="6141723at2759"/>
<evidence type="ECO:0000313" key="1">
    <source>
        <dbReference type="EMBL" id="RMZ96924.1"/>
    </source>
</evidence>
<sequence>MPGKLIENRAIDLAMGKKKNTNKAKNLVASLRNEMDLNKTCGMRSLLRLKFNCKYMISTNLRTEDGLVNGGVDCLKHIVYTKNKTNDKPLNFLKKNRKLECSKR</sequence>
<dbReference type="Proteomes" id="UP000276133">
    <property type="component" value="Unassembled WGS sequence"/>
</dbReference>